<dbReference type="InterPro" id="IPR002641">
    <property type="entry name" value="PNPLA_dom"/>
</dbReference>
<dbReference type="Gene3D" id="3.40.1090.10">
    <property type="entry name" value="Cytosolic phospholipase A2 catalytic domain"/>
    <property type="match status" value="1"/>
</dbReference>
<evidence type="ECO:0000259" key="5">
    <source>
        <dbReference type="PROSITE" id="PS51635"/>
    </source>
</evidence>
<evidence type="ECO:0000313" key="7">
    <source>
        <dbReference type="Proteomes" id="UP000070444"/>
    </source>
</evidence>
<keyword evidence="3" id="KW-0378">Hydrolase</keyword>
<feature type="short sequence motif" description="GXSXG" evidence="3">
    <location>
        <begin position="74"/>
        <end position="78"/>
    </location>
</feature>
<dbReference type="STRING" id="796925.A0A137P2T1"/>
<evidence type="ECO:0000256" key="3">
    <source>
        <dbReference type="PROSITE-ProRule" id="PRU01161"/>
    </source>
</evidence>
<sequence length="389" mass="43431">MMNVSPTTSHLSTTPSLEEYRAYHMQQVREGKRKFRILAIDGGGVRGVIPSMVLQYIEKQTGKPICELFDLVSGTSTGALLAVTLAVPQNTATPKTSDEGEIKIDEKPGNNKEKSANSNYHPLLVPRYTAVQSTELYYKEIPRIFKTNLYRKIITGFGLKAARYSSTTKRQVIEEYVGDLTLKDTLVDVLVPTFDVREGIPYFFSSWYARMNSRKNWPLRTVLDATSSAPTFFNVTKSNPGYDELPKLGYRLFTDGALTANCPALCAAVEAVKRYRLTPDQIVIVSLGCGDADITKNFEDVNRWGALNWLSYFGESLISSSMNTVKYQLQEIMPVQGYWRFQANLDAAHSSIDDSSPGNLNYLTKTGQDLVAKEKARLDEAINILVQGL</sequence>
<dbReference type="PANTHER" id="PTHR32176:SF92">
    <property type="entry name" value="XYLOSE ISOMERASE"/>
    <property type="match status" value="1"/>
</dbReference>
<dbReference type="EMBL" id="KQ964541">
    <property type="protein sequence ID" value="KXN69268.1"/>
    <property type="molecule type" value="Genomic_DNA"/>
</dbReference>
<dbReference type="GO" id="GO:0047372">
    <property type="term" value="F:monoacylglycerol lipase activity"/>
    <property type="evidence" value="ECO:0007669"/>
    <property type="project" value="TreeGrafter"/>
</dbReference>
<dbReference type="PROSITE" id="PS51635">
    <property type="entry name" value="PNPLA"/>
    <property type="match status" value="1"/>
</dbReference>
<comment type="similarity">
    <text evidence="1">Belongs to the patatin family.</text>
</comment>
<gene>
    <name evidence="6" type="ORF">CONCODRAFT_71605</name>
</gene>
<dbReference type="AlphaFoldDB" id="A0A137P2T1"/>
<dbReference type="OrthoDB" id="1658288at2759"/>
<organism evidence="6 7">
    <name type="scientific">Conidiobolus coronatus (strain ATCC 28846 / CBS 209.66 / NRRL 28638)</name>
    <name type="common">Delacroixia coronata</name>
    <dbReference type="NCBI Taxonomy" id="796925"/>
    <lineage>
        <taxon>Eukaryota</taxon>
        <taxon>Fungi</taxon>
        <taxon>Fungi incertae sedis</taxon>
        <taxon>Zoopagomycota</taxon>
        <taxon>Entomophthoromycotina</taxon>
        <taxon>Entomophthoromycetes</taxon>
        <taxon>Entomophthorales</taxon>
        <taxon>Ancylistaceae</taxon>
        <taxon>Conidiobolus</taxon>
    </lineage>
</organism>
<dbReference type="SUPFAM" id="SSF52151">
    <property type="entry name" value="FabD/lysophospholipase-like"/>
    <property type="match status" value="1"/>
</dbReference>
<keyword evidence="7" id="KW-1185">Reference proteome</keyword>
<reference evidence="6 7" key="1">
    <citation type="journal article" date="2015" name="Genome Biol. Evol.">
        <title>Phylogenomic analyses indicate that early fungi evolved digesting cell walls of algal ancestors of land plants.</title>
        <authorList>
            <person name="Chang Y."/>
            <person name="Wang S."/>
            <person name="Sekimoto S."/>
            <person name="Aerts A.L."/>
            <person name="Choi C."/>
            <person name="Clum A."/>
            <person name="LaButti K.M."/>
            <person name="Lindquist E.A."/>
            <person name="Yee Ngan C."/>
            <person name="Ohm R.A."/>
            <person name="Salamov A.A."/>
            <person name="Grigoriev I.V."/>
            <person name="Spatafora J.W."/>
            <person name="Berbee M.L."/>
        </authorList>
    </citation>
    <scope>NUCLEOTIDE SEQUENCE [LARGE SCALE GENOMIC DNA]</scope>
    <source>
        <strain evidence="6 7">NRRL 28638</strain>
    </source>
</reference>
<evidence type="ECO:0000256" key="2">
    <source>
        <dbReference type="ARBA" id="ARBA00023098"/>
    </source>
</evidence>
<keyword evidence="3" id="KW-0442">Lipid degradation</keyword>
<feature type="region of interest" description="Disordered" evidence="4">
    <location>
        <begin position="91"/>
        <end position="118"/>
    </location>
</feature>
<feature type="active site" description="Nucleophile" evidence="3">
    <location>
        <position position="76"/>
    </location>
</feature>
<keyword evidence="2 3" id="KW-0443">Lipid metabolism</keyword>
<dbReference type="GO" id="GO:0046486">
    <property type="term" value="P:glycerolipid metabolic process"/>
    <property type="evidence" value="ECO:0007669"/>
    <property type="project" value="UniProtKB-ARBA"/>
</dbReference>
<feature type="domain" description="PNPLA" evidence="5">
    <location>
        <begin position="38"/>
        <end position="268"/>
    </location>
</feature>
<feature type="short sequence motif" description="GXGXXG" evidence="3">
    <location>
        <begin position="42"/>
        <end position="47"/>
    </location>
</feature>
<dbReference type="Pfam" id="PF01734">
    <property type="entry name" value="Patatin"/>
    <property type="match status" value="1"/>
</dbReference>
<dbReference type="PANTHER" id="PTHR32176">
    <property type="entry name" value="XYLOSE ISOMERASE"/>
    <property type="match status" value="1"/>
</dbReference>
<evidence type="ECO:0000256" key="1">
    <source>
        <dbReference type="ARBA" id="ARBA00010240"/>
    </source>
</evidence>
<feature type="active site" description="Proton acceptor" evidence="3">
    <location>
        <position position="255"/>
    </location>
</feature>
<feature type="short sequence motif" description="DGA/G" evidence="3">
    <location>
        <begin position="255"/>
        <end position="257"/>
    </location>
</feature>
<evidence type="ECO:0000313" key="6">
    <source>
        <dbReference type="EMBL" id="KXN69268.1"/>
    </source>
</evidence>
<dbReference type="Proteomes" id="UP000070444">
    <property type="component" value="Unassembled WGS sequence"/>
</dbReference>
<proteinExistence type="inferred from homology"/>
<evidence type="ECO:0000256" key="4">
    <source>
        <dbReference type="SAM" id="MobiDB-lite"/>
    </source>
</evidence>
<accession>A0A137P2T1</accession>
<dbReference type="GO" id="GO:0004620">
    <property type="term" value="F:phospholipase activity"/>
    <property type="evidence" value="ECO:0007669"/>
    <property type="project" value="TreeGrafter"/>
</dbReference>
<dbReference type="GO" id="GO:0016042">
    <property type="term" value="P:lipid catabolic process"/>
    <property type="evidence" value="ECO:0007669"/>
    <property type="project" value="UniProtKB-UniRule"/>
</dbReference>
<dbReference type="InterPro" id="IPR016035">
    <property type="entry name" value="Acyl_Trfase/lysoPLipase"/>
</dbReference>
<name>A0A137P2T1_CONC2</name>
<protein>
    <submittedName>
        <fullName evidence="6">FabD/lysophospholipase-like protein</fullName>
    </submittedName>
</protein>
<feature type="compositionally biased region" description="Basic and acidic residues" evidence="4">
    <location>
        <begin position="96"/>
        <end position="115"/>
    </location>
</feature>